<accession>K3ZN83</accession>
<sequence length="116" mass="12845">MRVWRNVLMRPSSCSPNPAIASTRSSVSLTSSARVFGDFSTSSTASSCRDTRFPIPSGNFTFVLVIRRSSCFSRTILGGSSFRDVPHKSNVRRLCRFPICSRSSVASSPRSSRYLR</sequence>
<dbReference type="EMBL" id="AGNK02004834">
    <property type="status" value="NOT_ANNOTATED_CDS"/>
    <property type="molecule type" value="Genomic_DNA"/>
</dbReference>
<organism evidence="1 2">
    <name type="scientific">Setaria italica</name>
    <name type="common">Foxtail millet</name>
    <name type="synonym">Panicum italicum</name>
    <dbReference type="NCBI Taxonomy" id="4555"/>
    <lineage>
        <taxon>Eukaryota</taxon>
        <taxon>Viridiplantae</taxon>
        <taxon>Streptophyta</taxon>
        <taxon>Embryophyta</taxon>
        <taxon>Tracheophyta</taxon>
        <taxon>Spermatophyta</taxon>
        <taxon>Magnoliopsida</taxon>
        <taxon>Liliopsida</taxon>
        <taxon>Poales</taxon>
        <taxon>Poaceae</taxon>
        <taxon>PACMAD clade</taxon>
        <taxon>Panicoideae</taxon>
        <taxon>Panicodae</taxon>
        <taxon>Paniceae</taxon>
        <taxon>Cenchrinae</taxon>
        <taxon>Setaria</taxon>
    </lineage>
</organism>
<dbReference type="FunCoup" id="K3ZN83">
    <property type="interactions" value="304"/>
</dbReference>
<keyword evidence="2" id="KW-1185">Reference proteome</keyword>
<reference evidence="2" key="1">
    <citation type="journal article" date="2012" name="Nat. Biotechnol.">
        <title>Reference genome sequence of the model plant Setaria.</title>
        <authorList>
            <person name="Bennetzen J.L."/>
            <person name="Schmutz J."/>
            <person name="Wang H."/>
            <person name="Percifield R."/>
            <person name="Hawkins J."/>
            <person name="Pontaroli A.C."/>
            <person name="Estep M."/>
            <person name="Feng L."/>
            <person name="Vaughn J.N."/>
            <person name="Grimwood J."/>
            <person name="Jenkins J."/>
            <person name="Barry K."/>
            <person name="Lindquist E."/>
            <person name="Hellsten U."/>
            <person name="Deshpande S."/>
            <person name="Wang X."/>
            <person name="Wu X."/>
            <person name="Mitros T."/>
            <person name="Triplett J."/>
            <person name="Yang X."/>
            <person name="Ye C.Y."/>
            <person name="Mauro-Herrera M."/>
            <person name="Wang L."/>
            <person name="Li P."/>
            <person name="Sharma M."/>
            <person name="Sharma R."/>
            <person name="Ronald P.C."/>
            <person name="Panaud O."/>
            <person name="Kellogg E.A."/>
            <person name="Brutnell T.P."/>
            <person name="Doust A.N."/>
            <person name="Tuskan G.A."/>
            <person name="Rokhsar D."/>
            <person name="Devos K.M."/>
        </authorList>
    </citation>
    <scope>NUCLEOTIDE SEQUENCE [LARGE SCALE GENOMIC DNA]</scope>
    <source>
        <strain evidence="2">cv. Yugu1</strain>
    </source>
</reference>
<dbReference type="Proteomes" id="UP000004995">
    <property type="component" value="Unassembled WGS sequence"/>
</dbReference>
<evidence type="ECO:0000313" key="1">
    <source>
        <dbReference type="EnsemblPlants" id="KQK94331"/>
    </source>
</evidence>
<dbReference type="Gramene" id="KQK94331">
    <property type="protein sequence ID" value="KQK94331"/>
    <property type="gene ID" value="SETIT_028058mg"/>
</dbReference>
<reference evidence="1" key="2">
    <citation type="submission" date="2018-08" db="UniProtKB">
        <authorList>
            <consortium name="EnsemblPlants"/>
        </authorList>
    </citation>
    <scope>IDENTIFICATION</scope>
    <source>
        <strain evidence="1">Yugu1</strain>
    </source>
</reference>
<evidence type="ECO:0000313" key="2">
    <source>
        <dbReference type="Proteomes" id="UP000004995"/>
    </source>
</evidence>
<proteinExistence type="predicted"/>
<name>K3ZN83_SETIT</name>
<protein>
    <submittedName>
        <fullName evidence="1">Uncharacterized protein</fullName>
    </submittedName>
</protein>
<dbReference type="HOGENOM" id="CLU_2101162_0_0_1"/>
<dbReference type="EnsemblPlants" id="KQK94331">
    <property type="protein sequence ID" value="KQK94331"/>
    <property type="gene ID" value="SETIT_028058mg"/>
</dbReference>
<dbReference type="AlphaFoldDB" id="K3ZN83"/>
<dbReference type="InParanoid" id="K3ZN83"/>